<accession>A0ABD2ZEK7</accession>
<dbReference type="AlphaFoldDB" id="A0ABD2ZEK7"/>
<proteinExistence type="predicted"/>
<reference evidence="1 2" key="1">
    <citation type="submission" date="2024-11" db="EMBL/GenBank/DDBJ databases">
        <title>A near-complete genome assembly of Cinchona calisaya.</title>
        <authorList>
            <person name="Lian D.C."/>
            <person name="Zhao X.W."/>
            <person name="Wei L."/>
        </authorList>
    </citation>
    <scope>NUCLEOTIDE SEQUENCE [LARGE SCALE GENOMIC DNA]</scope>
    <source>
        <tissue evidence="1">Nenye</tissue>
    </source>
</reference>
<keyword evidence="2" id="KW-1185">Reference proteome</keyword>
<dbReference type="EMBL" id="JBJUIK010000010">
    <property type="protein sequence ID" value="KAL3516527.1"/>
    <property type="molecule type" value="Genomic_DNA"/>
</dbReference>
<comment type="caution">
    <text evidence="1">The sequence shown here is derived from an EMBL/GenBank/DDBJ whole genome shotgun (WGS) entry which is preliminary data.</text>
</comment>
<sequence length="168" mass="18899">MNQEEQQMDSDDFQDKSEVQFQDLEVYMSIIMRLEGMRNLVEKRDVSLVDIGRNSGNSDYLVKGGGLKARSTGCSSGSGLKDFADTRVGLKKTDKSRRIWTLRDEEVSITALKELCTLGWKCDNVADALGKFTEKIEARLGTTAESIGYEQDMSAFRKKDYSSLEPMN</sequence>
<evidence type="ECO:0000313" key="2">
    <source>
        <dbReference type="Proteomes" id="UP001630127"/>
    </source>
</evidence>
<name>A0ABD2ZEK7_9GENT</name>
<evidence type="ECO:0000313" key="1">
    <source>
        <dbReference type="EMBL" id="KAL3516527.1"/>
    </source>
</evidence>
<protein>
    <submittedName>
        <fullName evidence="1">Uncharacterized protein</fullName>
    </submittedName>
</protein>
<dbReference type="Proteomes" id="UP001630127">
    <property type="component" value="Unassembled WGS sequence"/>
</dbReference>
<organism evidence="1 2">
    <name type="scientific">Cinchona calisaya</name>
    <dbReference type="NCBI Taxonomy" id="153742"/>
    <lineage>
        <taxon>Eukaryota</taxon>
        <taxon>Viridiplantae</taxon>
        <taxon>Streptophyta</taxon>
        <taxon>Embryophyta</taxon>
        <taxon>Tracheophyta</taxon>
        <taxon>Spermatophyta</taxon>
        <taxon>Magnoliopsida</taxon>
        <taxon>eudicotyledons</taxon>
        <taxon>Gunneridae</taxon>
        <taxon>Pentapetalae</taxon>
        <taxon>asterids</taxon>
        <taxon>lamiids</taxon>
        <taxon>Gentianales</taxon>
        <taxon>Rubiaceae</taxon>
        <taxon>Cinchonoideae</taxon>
        <taxon>Cinchoneae</taxon>
        <taxon>Cinchona</taxon>
    </lineage>
</organism>
<gene>
    <name evidence="1" type="ORF">ACH5RR_023429</name>
</gene>